<dbReference type="EMBL" id="SDIL01000011">
    <property type="protein sequence ID" value="RXK41195.1"/>
    <property type="molecule type" value="Genomic_DNA"/>
</dbReference>
<evidence type="ECO:0000256" key="6">
    <source>
        <dbReference type="ARBA" id="ARBA00022771"/>
    </source>
</evidence>
<dbReference type="OrthoDB" id="957735at2759"/>
<sequence>MSWLGWGSAVPAQYEELVEKACSPLNLPYPQSEDMATALEITDMIRSKAVQPKPAMQSLKRRVGSKNGRVQMYALSLIDTCIKNGGDHFLAEIASKEFVDEISAVIEQPGPSPEVKQMALRMFQSWAIAFMSKKELSFVVDKYNEMKNSGIKFPPPPDAQPANLLETTTAPAWVDSDVCMRCRSAFTFTNRKHHCRNCGLVYDQACSSRSMPLPRYGIVEPVRVCESCWVKGQSGKPNGSVQSVSPPPTVPGRTPRTREDLDADLQRAIELSLAESHGGGRLVGSEPPIARRSGKAAADDDDEQLRLAIEASLRDMEARPSAPIGLDEPEYKPLPTFDLTTRETETILTFSNTLEQMAAYGERDLRRFPQAHVLYEQAYALGGKLQRNAEEKTTKQQMLMEMQDKLSQAITLYGQILDGQQAYAARKLQEEQQKRYQQYYNPQYAPQYGYNPQSQATSSYSYAPPQQAAYQSLPSQSNGLYPNMPNMMTSYQPFQPQMAPKAYTYNSEPVQTSQQAVPVQSLHNDQTNLQRQVSINSVQGYSIPSVTQEVSAPPVDITSHPSASPQSSKSPLPIQRSASYSSSNAQISSPTTQQYISQLQSQPPEQYPSQPQFQSTQSYLPQSQPPQLQAQSHPPQSQPQPQQQQQIQPSQPYQLQPQRPSEPSSQVANGWQPSPQMNGYQPHVYSASSFPSAPPAFPDAPQDLPTPEAPKEALLIEL</sequence>
<dbReference type="Pfam" id="PF01363">
    <property type="entry name" value="FYVE"/>
    <property type="match status" value="1"/>
</dbReference>
<evidence type="ECO:0000259" key="10">
    <source>
        <dbReference type="PROSITE" id="PS50178"/>
    </source>
</evidence>
<dbReference type="GO" id="GO:0035091">
    <property type="term" value="F:phosphatidylinositol binding"/>
    <property type="evidence" value="ECO:0007669"/>
    <property type="project" value="InterPro"/>
</dbReference>
<evidence type="ECO:0000256" key="5">
    <source>
        <dbReference type="ARBA" id="ARBA00022753"/>
    </source>
</evidence>
<dbReference type="GO" id="GO:0007034">
    <property type="term" value="P:vacuolar transport"/>
    <property type="evidence" value="ECO:0007669"/>
    <property type="project" value="UniProtKB-ARBA"/>
</dbReference>
<name>A0A4Q1BT14_TREME</name>
<feature type="region of interest" description="Disordered" evidence="9">
    <location>
        <begin position="276"/>
        <end position="301"/>
    </location>
</feature>
<keyword evidence="4" id="KW-0479">Metal-binding</keyword>
<reference evidence="12 13" key="1">
    <citation type="submission" date="2016-06" db="EMBL/GenBank/DDBJ databases">
        <title>Evolution of pathogenesis and genome organization in the Tremellales.</title>
        <authorList>
            <person name="Cuomo C."/>
            <person name="Litvintseva A."/>
            <person name="Heitman J."/>
            <person name="Chen Y."/>
            <person name="Sun S."/>
            <person name="Springer D."/>
            <person name="Dromer F."/>
            <person name="Young S."/>
            <person name="Zeng Q."/>
            <person name="Chapman S."/>
            <person name="Gujja S."/>
            <person name="Saif S."/>
            <person name="Birren B."/>
        </authorList>
    </citation>
    <scope>NUCLEOTIDE SEQUENCE [LARGE SCALE GENOMIC DNA]</scope>
    <source>
        <strain evidence="12 13">ATCC 28783</strain>
    </source>
</reference>
<dbReference type="GO" id="GO:0031623">
    <property type="term" value="P:receptor internalization"/>
    <property type="evidence" value="ECO:0007669"/>
    <property type="project" value="TreeGrafter"/>
</dbReference>
<comment type="caution">
    <text evidence="12">The sequence shown here is derived from an EMBL/GenBank/DDBJ whole genome shotgun (WGS) entry which is preliminary data.</text>
</comment>
<organism evidence="12 13">
    <name type="scientific">Tremella mesenterica</name>
    <name type="common">Jelly fungus</name>
    <dbReference type="NCBI Taxonomy" id="5217"/>
    <lineage>
        <taxon>Eukaryota</taxon>
        <taxon>Fungi</taxon>
        <taxon>Dikarya</taxon>
        <taxon>Basidiomycota</taxon>
        <taxon>Agaricomycotina</taxon>
        <taxon>Tremellomycetes</taxon>
        <taxon>Tremellales</taxon>
        <taxon>Tremellaceae</taxon>
        <taxon>Tremella</taxon>
    </lineage>
</organism>
<dbReference type="SUPFAM" id="SSF48464">
    <property type="entry name" value="ENTH/VHS domain"/>
    <property type="match status" value="1"/>
</dbReference>
<dbReference type="Pfam" id="PF02809">
    <property type="entry name" value="UIM"/>
    <property type="match status" value="2"/>
</dbReference>
<dbReference type="InterPro" id="IPR000306">
    <property type="entry name" value="Znf_FYVE"/>
</dbReference>
<evidence type="ECO:0000256" key="1">
    <source>
        <dbReference type="ARBA" id="ARBA00004125"/>
    </source>
</evidence>
<feature type="region of interest" description="Disordered" evidence="9">
    <location>
        <begin position="550"/>
        <end position="718"/>
    </location>
</feature>
<dbReference type="PANTHER" id="PTHR46275">
    <property type="entry name" value="HEPATOCYTE GROWTH FACTOR-REGULATED TYROSINE KINASE SUBSTRATE"/>
    <property type="match status" value="1"/>
</dbReference>
<dbReference type="AlphaFoldDB" id="A0A4Q1BT14"/>
<dbReference type="InParanoid" id="A0A4Q1BT14"/>
<dbReference type="InterPro" id="IPR011011">
    <property type="entry name" value="Znf_FYVE_PHD"/>
</dbReference>
<evidence type="ECO:0000256" key="9">
    <source>
        <dbReference type="SAM" id="MobiDB-lite"/>
    </source>
</evidence>
<dbReference type="GO" id="GO:0010008">
    <property type="term" value="C:endosome membrane"/>
    <property type="evidence" value="ECO:0007669"/>
    <property type="project" value="UniProtKB-SubCell"/>
</dbReference>
<evidence type="ECO:0000256" key="7">
    <source>
        <dbReference type="ARBA" id="ARBA00022833"/>
    </source>
</evidence>
<dbReference type="InterPro" id="IPR017455">
    <property type="entry name" value="Znf_FYVE-rel"/>
</dbReference>
<dbReference type="InterPro" id="IPR008942">
    <property type="entry name" value="ENTH_VHS"/>
</dbReference>
<dbReference type="Proteomes" id="UP000289152">
    <property type="component" value="Unassembled WGS sequence"/>
</dbReference>
<dbReference type="InterPro" id="IPR017073">
    <property type="entry name" value="HGS/VPS27"/>
</dbReference>
<dbReference type="Pfam" id="PF00790">
    <property type="entry name" value="VHS"/>
    <property type="match status" value="1"/>
</dbReference>
<dbReference type="PROSITE" id="PS50330">
    <property type="entry name" value="UIM"/>
    <property type="match status" value="1"/>
</dbReference>
<dbReference type="Gene3D" id="1.25.40.90">
    <property type="match status" value="1"/>
</dbReference>
<feature type="domain" description="VHS" evidence="11">
    <location>
        <begin position="25"/>
        <end position="154"/>
    </location>
</feature>
<evidence type="ECO:0000313" key="12">
    <source>
        <dbReference type="EMBL" id="RXK41195.1"/>
    </source>
</evidence>
<dbReference type="Gene3D" id="1.20.5.1940">
    <property type="match status" value="1"/>
</dbReference>
<protein>
    <recommendedName>
        <fullName evidence="3">Vacuolar protein sorting-associated protein 27</fullName>
    </recommendedName>
</protein>
<keyword evidence="6 8" id="KW-0863">Zinc-finger</keyword>
<keyword evidence="5" id="KW-0967">Endosome</keyword>
<proteinExistence type="inferred from homology"/>
<keyword evidence="7" id="KW-0862">Zinc</keyword>
<evidence type="ECO:0000256" key="2">
    <source>
        <dbReference type="ARBA" id="ARBA00008597"/>
    </source>
</evidence>
<dbReference type="SMART" id="SM00726">
    <property type="entry name" value="UIM"/>
    <property type="match status" value="2"/>
</dbReference>
<dbReference type="GO" id="GO:0005769">
    <property type="term" value="C:early endosome"/>
    <property type="evidence" value="ECO:0007669"/>
    <property type="project" value="TreeGrafter"/>
</dbReference>
<feature type="compositionally biased region" description="Low complexity" evidence="9">
    <location>
        <begin position="559"/>
        <end position="589"/>
    </location>
</feature>
<dbReference type="PROSITE" id="PS50178">
    <property type="entry name" value="ZF_FYVE"/>
    <property type="match status" value="1"/>
</dbReference>
<keyword evidence="13" id="KW-1185">Reference proteome</keyword>
<dbReference type="Gene3D" id="6.10.140.100">
    <property type="match status" value="1"/>
</dbReference>
<dbReference type="GO" id="GO:0032456">
    <property type="term" value="P:endocytic recycling"/>
    <property type="evidence" value="ECO:0007669"/>
    <property type="project" value="TreeGrafter"/>
</dbReference>
<dbReference type="SMART" id="SM00288">
    <property type="entry name" value="VHS"/>
    <property type="match status" value="1"/>
</dbReference>
<evidence type="ECO:0000256" key="4">
    <source>
        <dbReference type="ARBA" id="ARBA00022723"/>
    </source>
</evidence>
<dbReference type="SMART" id="SM00064">
    <property type="entry name" value="FYVE"/>
    <property type="match status" value="1"/>
</dbReference>
<dbReference type="Gene3D" id="3.30.40.10">
    <property type="entry name" value="Zinc/RING finger domain, C3HC4 (zinc finger)"/>
    <property type="match status" value="1"/>
</dbReference>
<feature type="compositionally biased region" description="Low complexity" evidence="9">
    <location>
        <begin position="597"/>
        <end position="661"/>
    </location>
</feature>
<dbReference type="GO" id="GO:0008270">
    <property type="term" value="F:zinc ion binding"/>
    <property type="evidence" value="ECO:0007669"/>
    <property type="project" value="UniProtKB-KW"/>
</dbReference>
<dbReference type="STRING" id="5217.A0A4Q1BT14"/>
<dbReference type="SUPFAM" id="SSF57903">
    <property type="entry name" value="FYVE/PHD zinc finger"/>
    <property type="match status" value="1"/>
</dbReference>
<feature type="region of interest" description="Disordered" evidence="9">
    <location>
        <begin position="232"/>
        <end position="257"/>
    </location>
</feature>
<feature type="compositionally biased region" description="Polar residues" evidence="9">
    <location>
        <begin position="662"/>
        <end position="679"/>
    </location>
</feature>
<dbReference type="GO" id="GO:0043130">
    <property type="term" value="F:ubiquitin binding"/>
    <property type="evidence" value="ECO:0007669"/>
    <property type="project" value="InterPro"/>
</dbReference>
<dbReference type="InterPro" id="IPR013083">
    <property type="entry name" value="Znf_RING/FYVE/PHD"/>
</dbReference>
<comment type="similarity">
    <text evidence="2">Belongs to the VPS27 family.</text>
</comment>
<dbReference type="InterPro" id="IPR002014">
    <property type="entry name" value="VHS_dom"/>
</dbReference>
<dbReference type="PROSITE" id="PS50179">
    <property type="entry name" value="VHS"/>
    <property type="match status" value="1"/>
</dbReference>
<dbReference type="InterPro" id="IPR003903">
    <property type="entry name" value="UIM_dom"/>
</dbReference>
<dbReference type="CDD" id="cd21385">
    <property type="entry name" value="GAT_Vps27"/>
    <property type="match status" value="1"/>
</dbReference>
<evidence type="ECO:0000313" key="13">
    <source>
        <dbReference type="Proteomes" id="UP000289152"/>
    </source>
</evidence>
<feature type="domain" description="FYVE-type" evidence="10">
    <location>
        <begin position="173"/>
        <end position="233"/>
    </location>
</feature>
<accession>A0A4Q1BT14</accession>
<evidence type="ECO:0000259" key="11">
    <source>
        <dbReference type="PROSITE" id="PS50179"/>
    </source>
</evidence>
<evidence type="ECO:0000256" key="3">
    <source>
        <dbReference type="ARBA" id="ARBA00017753"/>
    </source>
</evidence>
<evidence type="ECO:0000256" key="8">
    <source>
        <dbReference type="PROSITE-ProRule" id="PRU00091"/>
    </source>
</evidence>
<gene>
    <name evidence="12" type="ORF">M231_01600</name>
</gene>
<comment type="subcellular location">
    <subcellularLocation>
        <location evidence="1">Endosome membrane</location>
        <topology evidence="1">Peripheral membrane protein</topology>
        <orientation evidence="1">Cytoplasmic side</orientation>
    </subcellularLocation>
</comment>
<dbReference type="PANTHER" id="PTHR46275:SF1">
    <property type="entry name" value="HEPATOCYTE GROWTH FACTOR-REGULATED TYROSINE KINASE SUBSTRATE"/>
    <property type="match status" value="1"/>
</dbReference>
<dbReference type="VEuPathDB" id="FungiDB:TREMEDRAFT_33875"/>
<dbReference type="CDD" id="cd16979">
    <property type="entry name" value="VHS_Vps27"/>
    <property type="match status" value="1"/>
</dbReference>